<dbReference type="InterPro" id="IPR018958">
    <property type="entry name" value="Knr4/Smi1-like_dom"/>
</dbReference>
<dbReference type="Pfam" id="PF09346">
    <property type="entry name" value="SMI1_KNR4"/>
    <property type="match status" value="1"/>
</dbReference>
<protein>
    <submittedName>
        <fullName evidence="2">Cell wall assembly/cell proliferation coordinating protein, KNR4-like protein</fullName>
    </submittedName>
</protein>
<dbReference type="Proteomes" id="UP000002774">
    <property type="component" value="Chromosome"/>
</dbReference>
<dbReference type="RefSeq" id="WP_008506368.1">
    <property type="nucleotide sequence ID" value="NZ_CM001403.1"/>
</dbReference>
<dbReference type="HOGENOM" id="CLU_1413903_0_0_10"/>
<gene>
    <name evidence="2" type="ORF">Mucpa_2168</name>
</gene>
<feature type="domain" description="Knr4/Smi1-like" evidence="1">
    <location>
        <begin position="34"/>
        <end position="163"/>
    </location>
</feature>
<name>H1YG19_9SPHI</name>
<keyword evidence="3" id="KW-1185">Reference proteome</keyword>
<dbReference type="InterPro" id="IPR037883">
    <property type="entry name" value="Knr4/Smi1-like_sf"/>
</dbReference>
<evidence type="ECO:0000313" key="2">
    <source>
        <dbReference type="EMBL" id="EHQ26307.1"/>
    </source>
</evidence>
<accession>H1YG19</accession>
<dbReference type="eggNOG" id="ENOG5030ZUC">
    <property type="taxonomic scope" value="Bacteria"/>
</dbReference>
<dbReference type="SUPFAM" id="SSF160631">
    <property type="entry name" value="SMI1/KNR4-like"/>
    <property type="match status" value="1"/>
</dbReference>
<proteinExistence type="predicted"/>
<dbReference type="OrthoDB" id="646254at2"/>
<dbReference type="Gene3D" id="3.40.1580.10">
    <property type="entry name" value="SMI1/KNR4-like"/>
    <property type="match status" value="1"/>
</dbReference>
<dbReference type="EMBL" id="CM001403">
    <property type="protein sequence ID" value="EHQ26307.1"/>
    <property type="molecule type" value="Genomic_DNA"/>
</dbReference>
<evidence type="ECO:0000259" key="1">
    <source>
        <dbReference type="SMART" id="SM00860"/>
    </source>
</evidence>
<dbReference type="STRING" id="714943.Mucpa_2168"/>
<organism evidence="2 3">
    <name type="scientific">Mucilaginibacter paludis DSM 18603</name>
    <dbReference type="NCBI Taxonomy" id="714943"/>
    <lineage>
        <taxon>Bacteria</taxon>
        <taxon>Pseudomonadati</taxon>
        <taxon>Bacteroidota</taxon>
        <taxon>Sphingobacteriia</taxon>
        <taxon>Sphingobacteriales</taxon>
        <taxon>Sphingobacteriaceae</taxon>
        <taxon>Mucilaginibacter</taxon>
    </lineage>
</organism>
<dbReference type="AlphaFoldDB" id="H1YG19"/>
<sequence>MKTILQEISLFAIQSNGSTFSDEQRNSGWLGSFPTREEEIQLAERRLGVELPSDYKNFLFITNGFFTPNDATEPTFEPADRISYLKDIDSFLLEIWNEAPLMHIGEQLNRAIVVGGLNDEQYFLLIPPDSSDGKWQYWKFANWIPGEKRYGSLKDYFTSVLDLMKEVS</sequence>
<evidence type="ECO:0000313" key="3">
    <source>
        <dbReference type="Proteomes" id="UP000002774"/>
    </source>
</evidence>
<dbReference type="SMART" id="SM00860">
    <property type="entry name" value="SMI1_KNR4"/>
    <property type="match status" value="1"/>
</dbReference>
<reference evidence="2" key="1">
    <citation type="submission" date="2011-09" db="EMBL/GenBank/DDBJ databases">
        <title>The permanent draft genome of Mucilaginibacter paludis DSM 18603.</title>
        <authorList>
            <consortium name="US DOE Joint Genome Institute (JGI-PGF)"/>
            <person name="Lucas S."/>
            <person name="Han J."/>
            <person name="Lapidus A."/>
            <person name="Bruce D."/>
            <person name="Goodwin L."/>
            <person name="Pitluck S."/>
            <person name="Peters L."/>
            <person name="Kyrpides N."/>
            <person name="Mavromatis K."/>
            <person name="Ivanova N."/>
            <person name="Mikhailova N."/>
            <person name="Held B."/>
            <person name="Detter J.C."/>
            <person name="Tapia R."/>
            <person name="Han C."/>
            <person name="Land M."/>
            <person name="Hauser L."/>
            <person name="Markowitz V."/>
            <person name="Cheng J.-F."/>
            <person name="Hugenholtz P."/>
            <person name="Woyke T."/>
            <person name="Wu D."/>
            <person name="Tindall B."/>
            <person name="Brambilla E."/>
            <person name="Klenk H.-P."/>
            <person name="Eisen J.A."/>
        </authorList>
    </citation>
    <scope>NUCLEOTIDE SEQUENCE [LARGE SCALE GENOMIC DNA]</scope>
    <source>
        <strain evidence="2">DSM 18603</strain>
    </source>
</reference>